<dbReference type="InterPro" id="IPR016187">
    <property type="entry name" value="CTDL_fold"/>
</dbReference>
<feature type="region of interest" description="Disordered" evidence="3">
    <location>
        <begin position="299"/>
        <end position="321"/>
    </location>
</feature>
<keyword evidence="7" id="KW-1185">Reference proteome</keyword>
<feature type="non-terminal residue" evidence="6">
    <location>
        <position position="675"/>
    </location>
</feature>
<dbReference type="Pfam" id="PF03781">
    <property type="entry name" value="FGE-sulfatase"/>
    <property type="match status" value="1"/>
</dbReference>
<keyword evidence="1" id="KW-0489">Methyltransferase</keyword>
<dbReference type="GO" id="GO:0008168">
    <property type="term" value="F:methyltransferase activity"/>
    <property type="evidence" value="ECO:0007669"/>
    <property type="project" value="UniProtKB-KW"/>
</dbReference>
<dbReference type="EMBL" id="KN822151">
    <property type="protein sequence ID" value="KIM54605.1"/>
    <property type="molecule type" value="Genomic_DNA"/>
</dbReference>
<dbReference type="FunCoup" id="A0A0C3D1C3">
    <property type="interactions" value="11"/>
</dbReference>
<evidence type="ECO:0000256" key="2">
    <source>
        <dbReference type="ARBA" id="ARBA00022679"/>
    </source>
</evidence>
<evidence type="ECO:0000313" key="6">
    <source>
        <dbReference type="EMBL" id="KIM54605.1"/>
    </source>
</evidence>
<dbReference type="GO" id="GO:0032259">
    <property type="term" value="P:methylation"/>
    <property type="evidence" value="ECO:0007669"/>
    <property type="project" value="UniProtKB-KW"/>
</dbReference>
<dbReference type="Proteomes" id="UP000053989">
    <property type="component" value="Unassembled WGS sequence"/>
</dbReference>
<dbReference type="InterPro" id="IPR051128">
    <property type="entry name" value="EgtD_Methyltrsf_superfamily"/>
</dbReference>
<feature type="domain" description="Sulfatase-modifying factor enzyme-like" evidence="4">
    <location>
        <begin position="447"/>
        <end position="559"/>
    </location>
</feature>
<evidence type="ECO:0000313" key="7">
    <source>
        <dbReference type="Proteomes" id="UP000053989"/>
    </source>
</evidence>
<feature type="non-terminal residue" evidence="6">
    <location>
        <position position="1"/>
    </location>
</feature>
<dbReference type="SUPFAM" id="SSF56436">
    <property type="entry name" value="C-type lectin-like"/>
    <property type="match status" value="1"/>
</dbReference>
<dbReference type="AlphaFoldDB" id="A0A0C3D1C3"/>
<evidence type="ECO:0000256" key="3">
    <source>
        <dbReference type="SAM" id="MobiDB-lite"/>
    </source>
</evidence>
<evidence type="ECO:0008006" key="8">
    <source>
        <dbReference type="Google" id="ProtNLM"/>
    </source>
</evidence>
<dbReference type="STRING" id="1036808.A0A0C3D1C3"/>
<evidence type="ECO:0000259" key="4">
    <source>
        <dbReference type="Pfam" id="PF03781"/>
    </source>
</evidence>
<name>A0A0C3D1C3_9AGAM</name>
<feature type="compositionally biased region" description="Polar residues" evidence="3">
    <location>
        <begin position="1"/>
        <end position="22"/>
    </location>
</feature>
<dbReference type="InterPro" id="IPR042095">
    <property type="entry name" value="SUMF_sf"/>
</dbReference>
<dbReference type="InterPro" id="IPR019257">
    <property type="entry name" value="MeTrfase_dom"/>
</dbReference>
<dbReference type="Pfam" id="PF10017">
    <property type="entry name" value="Methyltransf_33"/>
    <property type="match status" value="1"/>
</dbReference>
<protein>
    <recommendedName>
        <fullName evidence="8">Sulfatase-modifying factor enzyme domain-containing protein</fullName>
    </recommendedName>
</protein>
<dbReference type="PANTHER" id="PTHR43397:SF1">
    <property type="entry name" value="ERGOTHIONEINE BIOSYNTHESIS PROTEIN 1"/>
    <property type="match status" value="1"/>
</dbReference>
<sequence>ASPSSSASRIGTSDTGVTSPSTPAEPAHHLLFLNSSGEIFSAKECAKFLRSFPLRPGSGDVLLLVMGTKHADTGLDCNVVKGRAVEFVVNSLNTAGSALGIPNLFGINHWKHIETCNEYEHIHVTHYNCAHPDEIELPRYKHISQFVKAELVKIEESTKCSENDIFPLFTNANLRIIQRWVDDSSYVSVFLLERPPFMFSLLPSETEENGPNGRFGVPTVEDWQSLWVAWDFVTMRMMPCSMLYQKPIYLRHICLFYLGHIPTFLDIHLSRLLNEPHTQPEEFKYIFERGIDPNVDDPSQCHASNSKCREDHSEVPQNNEDWPTPDSVLSFRLRVRERLLRLYDDISSGRVQLTRSVARVLFMTHEHEGLHLETLLYMLIQRAGTGTIPPPDFIPPPWESLAASWNAAPRPASPTVVIEATNVTIGIGDLESEDSDPVKSLEVNGHVFGWDNESPKREVAVDAFRIEWRLVTNGEFFEFYKRTTEATDSLSVNDNARLESKLDFPASWAETESGEIQVRTLYGPVPLKIAWNWPVITTYDNLSEYAVVKGGRIPTEAELLVFRDRFLAGYEGGANMGFRNWHPVPGTTGLEHGGGKGHNGGVAEWTSTLWDSYDGFEASGRYPGFSADFFDGAHNASLGGSYAMIPRIADRRSFRNWWQRNYPFCWAGARVAYDL</sequence>
<dbReference type="Gene3D" id="3.90.1580.10">
    <property type="entry name" value="paralog of FGE (formylglycine-generating enzyme)"/>
    <property type="match status" value="1"/>
</dbReference>
<dbReference type="InParanoid" id="A0A0C3D1C3"/>
<dbReference type="HOGENOM" id="CLU_006921_1_0_1"/>
<dbReference type="InterPro" id="IPR005532">
    <property type="entry name" value="SUMF_dom"/>
</dbReference>
<dbReference type="PANTHER" id="PTHR43397">
    <property type="entry name" value="ERGOTHIONEINE BIOSYNTHESIS PROTEIN 1"/>
    <property type="match status" value="1"/>
</dbReference>
<organism evidence="6 7">
    <name type="scientific">Scleroderma citrinum Foug A</name>
    <dbReference type="NCBI Taxonomy" id="1036808"/>
    <lineage>
        <taxon>Eukaryota</taxon>
        <taxon>Fungi</taxon>
        <taxon>Dikarya</taxon>
        <taxon>Basidiomycota</taxon>
        <taxon>Agaricomycotina</taxon>
        <taxon>Agaricomycetes</taxon>
        <taxon>Agaricomycetidae</taxon>
        <taxon>Boletales</taxon>
        <taxon>Sclerodermatineae</taxon>
        <taxon>Sclerodermataceae</taxon>
        <taxon>Scleroderma</taxon>
    </lineage>
</organism>
<reference evidence="7" key="2">
    <citation type="submission" date="2015-01" db="EMBL/GenBank/DDBJ databases">
        <title>Evolutionary Origins and Diversification of the Mycorrhizal Mutualists.</title>
        <authorList>
            <consortium name="DOE Joint Genome Institute"/>
            <consortium name="Mycorrhizal Genomics Consortium"/>
            <person name="Kohler A."/>
            <person name="Kuo A."/>
            <person name="Nagy L.G."/>
            <person name="Floudas D."/>
            <person name="Copeland A."/>
            <person name="Barry K.W."/>
            <person name="Cichocki N."/>
            <person name="Veneault-Fourrey C."/>
            <person name="LaButti K."/>
            <person name="Lindquist E.A."/>
            <person name="Lipzen A."/>
            <person name="Lundell T."/>
            <person name="Morin E."/>
            <person name="Murat C."/>
            <person name="Riley R."/>
            <person name="Ohm R."/>
            <person name="Sun H."/>
            <person name="Tunlid A."/>
            <person name="Henrissat B."/>
            <person name="Grigoriev I.V."/>
            <person name="Hibbett D.S."/>
            <person name="Martin F."/>
        </authorList>
    </citation>
    <scope>NUCLEOTIDE SEQUENCE [LARGE SCALE GENOMIC DNA]</scope>
    <source>
        <strain evidence="7">Foug A</strain>
    </source>
</reference>
<proteinExistence type="predicted"/>
<keyword evidence="2" id="KW-0808">Transferase</keyword>
<evidence type="ECO:0000259" key="5">
    <source>
        <dbReference type="Pfam" id="PF10017"/>
    </source>
</evidence>
<evidence type="ECO:0000256" key="1">
    <source>
        <dbReference type="ARBA" id="ARBA00022603"/>
    </source>
</evidence>
<dbReference type="OrthoDB" id="659at2759"/>
<gene>
    <name evidence="6" type="ORF">SCLCIDRAFT_60276</name>
</gene>
<accession>A0A0C3D1C3</accession>
<feature type="domain" description="Histidine-specific methyltransferase SAM-dependent" evidence="5">
    <location>
        <begin position="24"/>
        <end position="193"/>
    </location>
</feature>
<feature type="region of interest" description="Disordered" evidence="3">
    <location>
        <begin position="1"/>
        <end position="23"/>
    </location>
</feature>
<reference evidence="6 7" key="1">
    <citation type="submission" date="2014-04" db="EMBL/GenBank/DDBJ databases">
        <authorList>
            <consortium name="DOE Joint Genome Institute"/>
            <person name="Kuo A."/>
            <person name="Kohler A."/>
            <person name="Nagy L.G."/>
            <person name="Floudas D."/>
            <person name="Copeland A."/>
            <person name="Barry K.W."/>
            <person name="Cichocki N."/>
            <person name="Veneault-Fourrey C."/>
            <person name="LaButti K."/>
            <person name="Lindquist E.A."/>
            <person name="Lipzen A."/>
            <person name="Lundell T."/>
            <person name="Morin E."/>
            <person name="Murat C."/>
            <person name="Sun H."/>
            <person name="Tunlid A."/>
            <person name="Henrissat B."/>
            <person name="Grigoriev I.V."/>
            <person name="Hibbett D.S."/>
            <person name="Martin F."/>
            <person name="Nordberg H.P."/>
            <person name="Cantor M.N."/>
            <person name="Hua S.X."/>
        </authorList>
    </citation>
    <scope>NUCLEOTIDE SEQUENCE [LARGE SCALE GENOMIC DNA]</scope>
    <source>
        <strain evidence="6 7">Foug A</strain>
    </source>
</reference>